<protein>
    <submittedName>
        <fullName evidence="1">Uncharacterized protein</fullName>
    </submittedName>
</protein>
<evidence type="ECO:0000313" key="1">
    <source>
        <dbReference type="EMBL" id="PMM65432.1"/>
    </source>
</evidence>
<sequence>MYRYVSSPQASKYIVPPPQHLELSSVDVPASELEMREILNNWFADGLAPIIQSEDDYISSSEQVRFEKLSRTVGMLLRNKDYYFAAKRILSVWEPDCLETVYINYLILRSERAGRDYEAPCPARTCEK</sequence>
<reference evidence="2" key="1">
    <citation type="submission" date="2016-07" db="EMBL/GenBank/DDBJ databases">
        <title>Nontailed viruses are major unrecognized killers of bacteria in the ocean.</title>
        <authorList>
            <person name="Kauffman K."/>
            <person name="Hussain F."/>
            <person name="Yang J."/>
            <person name="Arevalo P."/>
            <person name="Brown J."/>
            <person name="Cutler M."/>
            <person name="Kelly L."/>
            <person name="Polz M.F."/>
        </authorList>
    </citation>
    <scope>NUCLEOTIDE SEQUENCE [LARGE SCALE GENOMIC DNA]</scope>
    <source>
        <strain evidence="2">10N.261.48.B5</strain>
    </source>
</reference>
<dbReference type="Proteomes" id="UP000235533">
    <property type="component" value="Unassembled WGS sequence"/>
</dbReference>
<dbReference type="AlphaFoldDB" id="A0A2N7JYC0"/>
<accession>A0A2N7JYC0</accession>
<comment type="caution">
    <text evidence="1">The sequence shown here is derived from an EMBL/GenBank/DDBJ whole genome shotgun (WGS) entry which is preliminary data.</text>
</comment>
<name>A0A2N7JYC0_VIBSP</name>
<dbReference type="EMBL" id="MCZF01000019">
    <property type="protein sequence ID" value="PMM65432.1"/>
    <property type="molecule type" value="Genomic_DNA"/>
</dbReference>
<gene>
    <name evidence="1" type="ORF">BCT54_16665</name>
</gene>
<proteinExistence type="predicted"/>
<organism evidence="1 2">
    <name type="scientific">Vibrio splendidus</name>
    <dbReference type="NCBI Taxonomy" id="29497"/>
    <lineage>
        <taxon>Bacteria</taxon>
        <taxon>Pseudomonadati</taxon>
        <taxon>Pseudomonadota</taxon>
        <taxon>Gammaproteobacteria</taxon>
        <taxon>Vibrionales</taxon>
        <taxon>Vibrionaceae</taxon>
        <taxon>Vibrio</taxon>
    </lineage>
</organism>
<dbReference type="RefSeq" id="WP_102551026.1">
    <property type="nucleotide sequence ID" value="NZ_MCZF01000019.1"/>
</dbReference>
<evidence type="ECO:0000313" key="2">
    <source>
        <dbReference type="Proteomes" id="UP000235533"/>
    </source>
</evidence>